<organism evidence="1 2">
    <name type="scientific">Klebsiella variicola</name>
    <dbReference type="NCBI Taxonomy" id="244366"/>
    <lineage>
        <taxon>Bacteria</taxon>
        <taxon>Pseudomonadati</taxon>
        <taxon>Pseudomonadota</taxon>
        <taxon>Gammaproteobacteria</taxon>
        <taxon>Enterobacterales</taxon>
        <taxon>Enterobacteriaceae</taxon>
        <taxon>Klebsiella/Raoultella group</taxon>
        <taxon>Klebsiella</taxon>
        <taxon>Klebsiella pneumoniae complex</taxon>
    </lineage>
</organism>
<evidence type="ECO:0000313" key="2">
    <source>
        <dbReference type="Proteomes" id="UP000254545"/>
    </source>
</evidence>
<dbReference type="EMBL" id="UGKR01000003">
    <property type="protein sequence ID" value="STS88882.1"/>
    <property type="molecule type" value="Genomic_DNA"/>
</dbReference>
<dbReference type="InterPro" id="IPR037224">
    <property type="entry name" value="PapC_N_sf"/>
</dbReference>
<dbReference type="AlphaFoldDB" id="A0A7H4MEY2"/>
<proteinExistence type="predicted"/>
<reference evidence="1 2" key="1">
    <citation type="submission" date="2018-06" db="EMBL/GenBank/DDBJ databases">
        <authorList>
            <consortium name="Pathogen Informatics"/>
            <person name="Doyle S."/>
        </authorList>
    </citation>
    <scope>NUCLEOTIDE SEQUENCE [LARGE SCALE GENOMIC DNA]</scope>
    <source>
        <strain evidence="1 2">NCTC9177</strain>
    </source>
</reference>
<name>A0A7H4MEY2_KLEVA</name>
<sequence>MASLSPASRPRCSTPWQLKDAQWPAAATCLRFSQINKAIGWEYDSGENVLRVNMPQALLQPIIGGR</sequence>
<gene>
    <name evidence="1" type="ORF">NCTC9177_02743</name>
</gene>
<dbReference type="SUPFAM" id="SSF141729">
    <property type="entry name" value="FimD N-terminal domain-like"/>
    <property type="match status" value="1"/>
</dbReference>
<evidence type="ECO:0000313" key="1">
    <source>
        <dbReference type="EMBL" id="STS88882.1"/>
    </source>
</evidence>
<protein>
    <submittedName>
        <fullName evidence="1">Outer membrane protein</fullName>
    </submittedName>
</protein>
<dbReference type="Proteomes" id="UP000254545">
    <property type="component" value="Unassembled WGS sequence"/>
</dbReference>
<comment type="caution">
    <text evidence="1">The sequence shown here is derived from an EMBL/GenBank/DDBJ whole genome shotgun (WGS) entry which is preliminary data.</text>
</comment>
<accession>A0A7H4MEY2</accession>